<evidence type="ECO:0000256" key="5">
    <source>
        <dbReference type="ARBA" id="ARBA00022692"/>
    </source>
</evidence>
<protein>
    <submittedName>
        <fullName evidence="13">Porin</fullName>
    </submittedName>
</protein>
<dbReference type="InterPro" id="IPR050298">
    <property type="entry name" value="Gram-neg_bact_OMP"/>
</dbReference>
<keyword evidence="7" id="KW-0406">Ion transport</keyword>
<dbReference type="EMBL" id="JAUEDK010000034">
    <property type="protein sequence ID" value="MDN0076484.1"/>
    <property type="molecule type" value="Genomic_DNA"/>
</dbReference>
<dbReference type="InterPro" id="IPR033900">
    <property type="entry name" value="Gram_neg_porin_domain"/>
</dbReference>
<dbReference type="SUPFAM" id="SSF56935">
    <property type="entry name" value="Porins"/>
    <property type="match status" value="1"/>
</dbReference>
<evidence type="ECO:0000313" key="14">
    <source>
        <dbReference type="Proteomes" id="UP001168540"/>
    </source>
</evidence>
<keyword evidence="14" id="KW-1185">Reference proteome</keyword>
<evidence type="ECO:0000256" key="11">
    <source>
        <dbReference type="SAM" id="SignalP"/>
    </source>
</evidence>
<feature type="domain" description="Porin" evidence="12">
    <location>
        <begin position="6"/>
        <end position="324"/>
    </location>
</feature>
<dbReference type="RefSeq" id="WP_289831139.1">
    <property type="nucleotide sequence ID" value="NZ_JAUEDK010000034.1"/>
</dbReference>
<dbReference type="PRINTS" id="PR00182">
    <property type="entry name" value="ECOLNEIPORIN"/>
</dbReference>
<organism evidence="13 14">
    <name type="scientific">Crenobacter oryzisoli</name>
    <dbReference type="NCBI Taxonomy" id="3056844"/>
    <lineage>
        <taxon>Bacteria</taxon>
        <taxon>Pseudomonadati</taxon>
        <taxon>Pseudomonadota</taxon>
        <taxon>Betaproteobacteria</taxon>
        <taxon>Neisseriales</taxon>
        <taxon>Neisseriaceae</taxon>
        <taxon>Crenobacter</taxon>
    </lineage>
</organism>
<keyword evidence="3" id="KW-0813">Transport</keyword>
<evidence type="ECO:0000313" key="13">
    <source>
        <dbReference type="EMBL" id="MDN0076484.1"/>
    </source>
</evidence>
<keyword evidence="10" id="KW-0998">Cell outer membrane</keyword>
<dbReference type="Pfam" id="PF13609">
    <property type="entry name" value="Porin_4"/>
    <property type="match status" value="1"/>
</dbReference>
<evidence type="ECO:0000256" key="3">
    <source>
        <dbReference type="ARBA" id="ARBA00022448"/>
    </source>
</evidence>
<dbReference type="PRINTS" id="PR00184">
    <property type="entry name" value="NEISSPPORIN"/>
</dbReference>
<sequence length="341" mass="35779">MELKLACIALAGLCSSAAFADVSITGKISGAYAWSKSVNGTSLNGVKDAESEIDFAGREDLGNGLKAIWQMNNNVHIADSPLGTSASNDTFASGDTWLGLSGGFGAVKLGHGVNAYGDGYWNGYFYDLGDHGPDKGVGGVIGKGDAGGQKGAIKYETPAFGHVNAAVSYATAENAGSSNGNAWALGANWEEAMFGVHVGYTRQALVDGSQNDAGHVTDWVLAGKVMPFAGLILSAENDHSILSSNALTGSVLSFAVPSSKGAQNSLSLRAEYKPKRLALRAGYIHTHNYEYDCNVKHNEYLLGVSYDLSKHSSMFAEYLHSKVDSNAQASEGMELGLRVTF</sequence>
<keyword evidence="5" id="KW-0812">Transmembrane</keyword>
<gene>
    <name evidence="13" type="ORF">QU481_16575</name>
</gene>
<dbReference type="InterPro" id="IPR023614">
    <property type="entry name" value="Porin_dom_sf"/>
</dbReference>
<name>A0ABT7XRR0_9NEIS</name>
<evidence type="ECO:0000256" key="7">
    <source>
        <dbReference type="ARBA" id="ARBA00023065"/>
    </source>
</evidence>
<keyword evidence="4" id="KW-1134">Transmembrane beta strand</keyword>
<dbReference type="PANTHER" id="PTHR34501">
    <property type="entry name" value="PROTEIN YDDL-RELATED"/>
    <property type="match status" value="1"/>
</dbReference>
<dbReference type="InterPro" id="IPR001702">
    <property type="entry name" value="Porin_Gram-ve"/>
</dbReference>
<comment type="subcellular location">
    <subcellularLocation>
        <location evidence="1">Cell outer membrane</location>
        <topology evidence="1">Multi-pass membrane protein</topology>
    </subcellularLocation>
</comment>
<proteinExistence type="predicted"/>
<comment type="subunit">
    <text evidence="2">Homotrimer.</text>
</comment>
<evidence type="ECO:0000256" key="10">
    <source>
        <dbReference type="ARBA" id="ARBA00023237"/>
    </source>
</evidence>
<dbReference type="Proteomes" id="UP001168540">
    <property type="component" value="Unassembled WGS sequence"/>
</dbReference>
<keyword evidence="6 11" id="KW-0732">Signal</keyword>
<feature type="chain" id="PRO_5045802376" evidence="11">
    <location>
        <begin position="21"/>
        <end position="341"/>
    </location>
</feature>
<evidence type="ECO:0000256" key="2">
    <source>
        <dbReference type="ARBA" id="ARBA00011233"/>
    </source>
</evidence>
<evidence type="ECO:0000259" key="12">
    <source>
        <dbReference type="Pfam" id="PF13609"/>
    </source>
</evidence>
<keyword evidence="8" id="KW-0626">Porin</keyword>
<comment type="caution">
    <text evidence="13">The sequence shown here is derived from an EMBL/GenBank/DDBJ whole genome shotgun (WGS) entry which is preliminary data.</text>
</comment>
<keyword evidence="9" id="KW-0472">Membrane</keyword>
<dbReference type="InterPro" id="IPR002299">
    <property type="entry name" value="Porin_Neis"/>
</dbReference>
<evidence type="ECO:0000256" key="9">
    <source>
        <dbReference type="ARBA" id="ARBA00023136"/>
    </source>
</evidence>
<accession>A0ABT7XRR0</accession>
<evidence type="ECO:0000256" key="8">
    <source>
        <dbReference type="ARBA" id="ARBA00023114"/>
    </source>
</evidence>
<dbReference type="CDD" id="cd00342">
    <property type="entry name" value="gram_neg_porins"/>
    <property type="match status" value="1"/>
</dbReference>
<evidence type="ECO:0000256" key="1">
    <source>
        <dbReference type="ARBA" id="ARBA00004571"/>
    </source>
</evidence>
<evidence type="ECO:0000256" key="4">
    <source>
        <dbReference type="ARBA" id="ARBA00022452"/>
    </source>
</evidence>
<feature type="signal peptide" evidence="11">
    <location>
        <begin position="1"/>
        <end position="20"/>
    </location>
</feature>
<reference evidence="13" key="1">
    <citation type="submission" date="2023-06" db="EMBL/GenBank/DDBJ databases">
        <authorList>
            <person name="Zhang S."/>
        </authorList>
    </citation>
    <scope>NUCLEOTIDE SEQUENCE</scope>
    <source>
        <strain evidence="13">SG2303</strain>
    </source>
</reference>
<dbReference type="PANTHER" id="PTHR34501:SF9">
    <property type="entry name" value="MAJOR OUTER MEMBRANE PROTEIN P.IA"/>
    <property type="match status" value="1"/>
</dbReference>
<dbReference type="Gene3D" id="2.40.160.10">
    <property type="entry name" value="Porin"/>
    <property type="match status" value="1"/>
</dbReference>
<evidence type="ECO:0000256" key="6">
    <source>
        <dbReference type="ARBA" id="ARBA00022729"/>
    </source>
</evidence>